<protein>
    <submittedName>
        <fullName evidence="6">Ergothioneine biosynthesis protein EgtB</fullName>
    </submittedName>
</protein>
<dbReference type="InterPro" id="IPR005532">
    <property type="entry name" value="SUMF_dom"/>
</dbReference>
<evidence type="ECO:0000313" key="6">
    <source>
        <dbReference type="EMBL" id="SEK82192.1"/>
    </source>
</evidence>
<dbReference type="InterPro" id="IPR042095">
    <property type="entry name" value="SUMF_sf"/>
</dbReference>
<dbReference type="PANTHER" id="PTHR23150:SF36">
    <property type="entry name" value="HERCYNINE OXYGENASE"/>
    <property type="match status" value="1"/>
</dbReference>
<dbReference type="Pfam" id="PF03781">
    <property type="entry name" value="FGE-sulfatase"/>
    <property type="match status" value="1"/>
</dbReference>
<name>A0A1H7K608_9PROT</name>
<gene>
    <name evidence="6" type="ORF">SAMN05216387_103118</name>
</gene>
<reference evidence="6 7" key="1">
    <citation type="submission" date="2016-10" db="EMBL/GenBank/DDBJ databases">
        <authorList>
            <person name="de Groot N.N."/>
        </authorList>
    </citation>
    <scope>NUCLEOTIDE SEQUENCE [LARGE SCALE GENOMIC DNA]</scope>
    <source>
        <strain evidence="6 7">Nv1</strain>
    </source>
</reference>
<dbReference type="OrthoDB" id="9768004at2"/>
<dbReference type="InterPro" id="IPR051043">
    <property type="entry name" value="Sulfatase_Mod_Factor_Kinase"/>
</dbReference>
<dbReference type="RefSeq" id="WP_090827954.1">
    <property type="nucleotide sequence ID" value="NZ_FOBH01000003.1"/>
</dbReference>
<dbReference type="Proteomes" id="UP000198620">
    <property type="component" value="Unassembled WGS sequence"/>
</dbReference>
<dbReference type="InterPro" id="IPR016187">
    <property type="entry name" value="CTDL_fold"/>
</dbReference>
<dbReference type="Gene3D" id="3.90.1580.10">
    <property type="entry name" value="paralog of FGE (formylglycine-generating enzyme)"/>
    <property type="match status" value="1"/>
</dbReference>
<keyword evidence="7" id="KW-1185">Reference proteome</keyword>
<accession>A0A1H7K608</accession>
<dbReference type="EMBL" id="FOBH01000003">
    <property type="protein sequence ID" value="SEK82192.1"/>
    <property type="molecule type" value="Genomic_DNA"/>
</dbReference>
<comment type="pathway">
    <text evidence="3">Amino-acid biosynthesis; ergothioneine biosynthesis.</text>
</comment>
<evidence type="ECO:0000313" key="7">
    <source>
        <dbReference type="Proteomes" id="UP000198620"/>
    </source>
</evidence>
<organism evidence="6 7">
    <name type="scientific">Nitrosovibrio tenuis</name>
    <dbReference type="NCBI Taxonomy" id="1233"/>
    <lineage>
        <taxon>Bacteria</taxon>
        <taxon>Pseudomonadati</taxon>
        <taxon>Pseudomonadota</taxon>
        <taxon>Betaproteobacteria</taxon>
        <taxon>Nitrosomonadales</taxon>
        <taxon>Nitrosomonadaceae</taxon>
        <taxon>Nitrosovibrio</taxon>
    </lineage>
</organism>
<dbReference type="GO" id="GO:0052699">
    <property type="term" value="P:ergothioneine biosynthetic process"/>
    <property type="evidence" value="ECO:0007669"/>
    <property type="project" value="InterPro"/>
</dbReference>
<dbReference type="AlphaFoldDB" id="A0A1H7K608"/>
<dbReference type="STRING" id="1233.SAMN05216387_103118"/>
<dbReference type="InterPro" id="IPR017806">
    <property type="entry name" value="EgtB"/>
</dbReference>
<proteinExistence type="predicted"/>
<dbReference type="Pfam" id="PF12867">
    <property type="entry name" value="DinB_2"/>
    <property type="match status" value="1"/>
</dbReference>
<evidence type="ECO:0000256" key="3">
    <source>
        <dbReference type="ARBA" id="ARBA00037882"/>
    </source>
</evidence>
<dbReference type="InterPro" id="IPR034660">
    <property type="entry name" value="DinB/YfiT-like"/>
</dbReference>
<evidence type="ECO:0000259" key="5">
    <source>
        <dbReference type="Pfam" id="PF12867"/>
    </source>
</evidence>
<feature type="domain" description="Sulfatase-modifying factor enzyme-like" evidence="4">
    <location>
        <begin position="193"/>
        <end position="438"/>
    </location>
</feature>
<sequence length="441" mass="50510">MHVHAQAEISKTGRQSASDLYAEYASIRDRTAQLIAPLSTEDCCVHSLPDASPVKWHLGHIAWFFETFVLSPYEPAFKPFHPAFRSMFSSYNAEGETHPDPKRGLFTRPSLSVIQDYCGSVDERLQRLLHSPPYDDEMLYALTVLGLNHEQQHQELMLTDIKHLLSQNPLEPSYQLPGQQLPATPTVMDWRDFEGGIVEIGYAGQGFCYDNESPRHKEYVEPYRLASRLVTNGDYLQFVEAGGYRDPGVWLSEGWDWLRAHNHSHPLYWHRKGNEWQEFTLMGMQPLNADLPVVHVSYYEADAYARWAGARLPTEAEWENAAWRQQIDGNFAENGRFHPFASPRNSMGLAQLYGDVWEWTQSSYSPYPGYSPAKANASKPMSTVWDEAVGEYNSRSMVNQYVLRGGSCITPLKRIRPSFRNFFPAETCWQFSGIRLARDAR</sequence>
<dbReference type="SUPFAM" id="SSF56436">
    <property type="entry name" value="C-type lectin-like"/>
    <property type="match status" value="1"/>
</dbReference>
<evidence type="ECO:0000256" key="1">
    <source>
        <dbReference type="ARBA" id="ARBA00023002"/>
    </source>
</evidence>
<feature type="domain" description="DinB-like" evidence="5">
    <location>
        <begin position="27"/>
        <end position="157"/>
    </location>
</feature>
<dbReference type="NCBIfam" id="TIGR03440">
    <property type="entry name" value="egtB_TIGR03440"/>
    <property type="match status" value="1"/>
</dbReference>
<dbReference type="SUPFAM" id="SSF109854">
    <property type="entry name" value="DinB/YfiT-like putative metalloenzymes"/>
    <property type="match status" value="1"/>
</dbReference>
<evidence type="ECO:0000256" key="2">
    <source>
        <dbReference type="ARBA" id="ARBA00023004"/>
    </source>
</evidence>
<keyword evidence="1" id="KW-0560">Oxidoreductase</keyword>
<dbReference type="InterPro" id="IPR024775">
    <property type="entry name" value="DinB-like"/>
</dbReference>
<evidence type="ECO:0000259" key="4">
    <source>
        <dbReference type="Pfam" id="PF03781"/>
    </source>
</evidence>
<dbReference type="PANTHER" id="PTHR23150">
    <property type="entry name" value="SULFATASE MODIFYING FACTOR 1, 2"/>
    <property type="match status" value="1"/>
</dbReference>
<keyword evidence="2" id="KW-0408">Iron</keyword>